<dbReference type="InterPro" id="IPR029063">
    <property type="entry name" value="SAM-dependent_MTases_sf"/>
</dbReference>
<name>A0A926JUU1_9FLAO</name>
<keyword evidence="1" id="KW-0472">Membrane</keyword>
<organism evidence="3 4">
    <name type="scientific">Sinomicrobium weinanense</name>
    <dbReference type="NCBI Taxonomy" id="2842200"/>
    <lineage>
        <taxon>Bacteria</taxon>
        <taxon>Pseudomonadati</taxon>
        <taxon>Bacteroidota</taxon>
        <taxon>Flavobacteriia</taxon>
        <taxon>Flavobacteriales</taxon>
        <taxon>Flavobacteriaceae</taxon>
        <taxon>Sinomicrobium</taxon>
    </lineage>
</organism>
<reference evidence="3 4" key="1">
    <citation type="submission" date="2020-09" db="EMBL/GenBank/DDBJ databases">
        <title>Sinomicrobium weinanense sp. nov., a halophilic bacteria isolated from saline-alkali soil.</title>
        <authorList>
            <person name="Wu P."/>
            <person name="Ren H."/>
            <person name="Mei Y."/>
            <person name="Liang Y."/>
            <person name="Chen Z."/>
        </authorList>
    </citation>
    <scope>NUCLEOTIDE SEQUENCE [LARGE SCALE GENOMIC DNA]</scope>
    <source>
        <strain evidence="3 4">FJxs</strain>
    </source>
</reference>
<dbReference type="Gene3D" id="3.40.50.150">
    <property type="entry name" value="Vaccinia Virus protein VP39"/>
    <property type="match status" value="1"/>
</dbReference>
<evidence type="ECO:0000313" key="3">
    <source>
        <dbReference type="EMBL" id="MBC9797776.1"/>
    </source>
</evidence>
<keyword evidence="4" id="KW-1185">Reference proteome</keyword>
<dbReference type="RefSeq" id="WP_187966905.1">
    <property type="nucleotide sequence ID" value="NZ_JACVDC010000072.1"/>
</dbReference>
<dbReference type="AlphaFoldDB" id="A0A926JUU1"/>
<dbReference type="GO" id="GO:0032259">
    <property type="term" value="P:methylation"/>
    <property type="evidence" value="ECO:0007669"/>
    <property type="project" value="UniProtKB-KW"/>
</dbReference>
<protein>
    <submittedName>
        <fullName evidence="3">Methyltransferase domain-containing protein</fullName>
    </submittedName>
</protein>
<dbReference type="SUPFAM" id="SSF53335">
    <property type="entry name" value="S-adenosyl-L-methionine-dependent methyltransferases"/>
    <property type="match status" value="1"/>
</dbReference>
<feature type="transmembrane region" description="Helical" evidence="1">
    <location>
        <begin position="45"/>
        <end position="69"/>
    </location>
</feature>
<proteinExistence type="predicted"/>
<dbReference type="EMBL" id="JACVDC010000072">
    <property type="protein sequence ID" value="MBC9797776.1"/>
    <property type="molecule type" value="Genomic_DNA"/>
</dbReference>
<feature type="transmembrane region" description="Helical" evidence="1">
    <location>
        <begin position="21"/>
        <end position="39"/>
    </location>
</feature>
<keyword evidence="3" id="KW-0808">Transferase</keyword>
<keyword evidence="1" id="KW-1133">Transmembrane helix</keyword>
<evidence type="ECO:0000259" key="2">
    <source>
        <dbReference type="Pfam" id="PF08241"/>
    </source>
</evidence>
<dbReference type="Proteomes" id="UP000653730">
    <property type="component" value="Unassembled WGS sequence"/>
</dbReference>
<keyword evidence="1" id="KW-0812">Transmembrane</keyword>
<sequence>MELKRNPLQGVFNIIRFNWHFYLVAGLILALLIVFRKHLPEPVKSFTLGIALLATLTIIVSLIISFYIYDISDLYQLKWLKDADHKNILNINAGFDETSEIIKSKYPDSDLTVCDFYNPFRHTEISIKRARKAYPPKDNTIRVTTDNFPFSDRSFDYALAVLSAHEIRNKRERTDFFKELNRVTKTTGQIFVTEHLRDLNNFMAYTIGFLHFHSRSSWLQTFEQANLSVKQEIRTTPFITTFVLEKNGDTF</sequence>
<feature type="domain" description="Methyltransferase type 11" evidence="2">
    <location>
        <begin position="126"/>
        <end position="191"/>
    </location>
</feature>
<dbReference type="InterPro" id="IPR013216">
    <property type="entry name" value="Methyltransf_11"/>
</dbReference>
<gene>
    <name evidence="3" type="ORF">IBL28_17530</name>
</gene>
<accession>A0A926JUU1</accession>
<dbReference type="GO" id="GO:0008757">
    <property type="term" value="F:S-adenosylmethionine-dependent methyltransferase activity"/>
    <property type="evidence" value="ECO:0007669"/>
    <property type="project" value="InterPro"/>
</dbReference>
<comment type="caution">
    <text evidence="3">The sequence shown here is derived from an EMBL/GenBank/DDBJ whole genome shotgun (WGS) entry which is preliminary data.</text>
</comment>
<dbReference type="Pfam" id="PF08241">
    <property type="entry name" value="Methyltransf_11"/>
    <property type="match status" value="1"/>
</dbReference>
<evidence type="ECO:0000313" key="4">
    <source>
        <dbReference type="Proteomes" id="UP000653730"/>
    </source>
</evidence>
<evidence type="ECO:0000256" key="1">
    <source>
        <dbReference type="SAM" id="Phobius"/>
    </source>
</evidence>
<keyword evidence="3" id="KW-0489">Methyltransferase</keyword>